<feature type="domain" description="Peptidase U32 collagenase" evidence="1">
    <location>
        <begin position="393"/>
        <end position="510"/>
    </location>
</feature>
<dbReference type="PANTHER" id="PTHR30217">
    <property type="entry name" value="PEPTIDASE U32 FAMILY"/>
    <property type="match status" value="1"/>
</dbReference>
<evidence type="ECO:0000313" key="2">
    <source>
        <dbReference type="EMBL" id="MBB6218247.1"/>
    </source>
</evidence>
<dbReference type="AlphaFoldDB" id="A0A841KY17"/>
<dbReference type="RefSeq" id="WP_184312740.1">
    <property type="nucleotide sequence ID" value="NZ_JACHEN010000035.1"/>
</dbReference>
<dbReference type="PANTHER" id="PTHR30217:SF10">
    <property type="entry name" value="23S RRNA 5-HYDROXYCYTIDINE C2501 SYNTHASE"/>
    <property type="match status" value="1"/>
</dbReference>
<protein>
    <submittedName>
        <fullName evidence="2">Putative protease</fullName>
        <ecNumber evidence="2">3.4.-.-</ecNumber>
    </submittedName>
</protein>
<organism evidence="2 3">
    <name type="scientific">Anaerosolibacter carboniphilus</name>
    <dbReference type="NCBI Taxonomy" id="1417629"/>
    <lineage>
        <taxon>Bacteria</taxon>
        <taxon>Bacillati</taxon>
        <taxon>Bacillota</taxon>
        <taxon>Clostridia</taxon>
        <taxon>Peptostreptococcales</taxon>
        <taxon>Thermotaleaceae</taxon>
        <taxon>Anaerosolibacter</taxon>
    </lineage>
</organism>
<evidence type="ECO:0000313" key="3">
    <source>
        <dbReference type="Proteomes" id="UP000579281"/>
    </source>
</evidence>
<comment type="caution">
    <text evidence="2">The sequence shown here is derived from an EMBL/GenBank/DDBJ whole genome shotgun (WGS) entry which is preliminary data.</text>
</comment>
<dbReference type="InterPro" id="IPR001539">
    <property type="entry name" value="Peptidase_U32"/>
</dbReference>
<reference evidence="2 3" key="1">
    <citation type="submission" date="2020-08" db="EMBL/GenBank/DDBJ databases">
        <title>Genomic Encyclopedia of Type Strains, Phase IV (KMG-IV): sequencing the most valuable type-strain genomes for metagenomic binning, comparative biology and taxonomic classification.</title>
        <authorList>
            <person name="Goeker M."/>
        </authorList>
    </citation>
    <scope>NUCLEOTIDE SEQUENCE [LARGE SCALE GENOMIC DNA]</scope>
    <source>
        <strain evidence="2 3">DSM 103526</strain>
    </source>
</reference>
<dbReference type="GO" id="GO:0008233">
    <property type="term" value="F:peptidase activity"/>
    <property type="evidence" value="ECO:0007669"/>
    <property type="project" value="UniProtKB-KW"/>
</dbReference>
<dbReference type="InterPro" id="IPR051454">
    <property type="entry name" value="RNA/ubiquinone_mod_enzymes"/>
</dbReference>
<keyword evidence="2" id="KW-0378">Hydrolase</keyword>
<dbReference type="EMBL" id="JACHEN010000035">
    <property type="protein sequence ID" value="MBB6218247.1"/>
    <property type="molecule type" value="Genomic_DNA"/>
</dbReference>
<dbReference type="InterPro" id="IPR020988">
    <property type="entry name" value="Pept_U32_collagenase"/>
</dbReference>
<gene>
    <name evidence="2" type="ORF">HNQ80_004406</name>
</gene>
<name>A0A841KY17_9FIRM</name>
<sequence>MREIELLAPAGSWEALVAAVQNGADAIYLGGKSFSARQSANNFDDEELIKAVSYCHIRGVKVFVTVNTLVSNDELKDFTTYISFLYNHDVDAVIVQDLGAAKLIRDLFPDFEIHASTQMSVHNLEGVKLLEELGFQRVVLAREMSVEEIKQVQDNCKADIEVFVHGALCICYSGQCLMSSMIGGRSGNRGRCAQPCRMPYQLINMRNGEVFKNEDGDYLLSPRDLNTLENIHQIVDTGVKSLKIEGRLKRAEYVATVVGAYRKAIDQYTMNKSKPKLDSATLKDVEQIFNRKFTKGYILGDYGKKIMSFEKPSNRGIKIGEVVGYDKNKQKVEIKLTDELRKGDGIEIWTEKGDSPGAIVEVLTVRGEKRETGNAKEIIQVNFKHSVSKGQFVYKTSDISLFQRARESFERIERKIPIEGAFHGKIGEHILLTLWDQEGHYVEIRGEYQVERALKRPTEEERVREQLMKLGNTPYVFESLEVQLDGDGIIPIGELNGLRRDAIKQLDDLRANHNGRQPVETRELRKKMDQWFVVSRGEQRSEVSLRVSVNNLTQLKAVLRFSVNRIYYTDFDTLEDASQLAKNHEVELVPSFSRITTDEELRDIKTFLSKNRNQVKGIMASNLGIVKVARDMGVEHIYGDFSLNVFNNGALMLLHEWGVEEAALSPELTLKQIKEIMEKVPIPGEVIVQGHLPLMIMRHCPTTAVLNKKGQQENCNLCRNSSLGLKDRKGMIFPVMMDRQCRTHILNSQSLCLIEHIQEILDGGVGNLRIHLTIEDEHQIEKMMEAYGQVLQRGMMTAAAEAFLKEMRERGLTKGHFYRGVQ</sequence>
<dbReference type="Pfam" id="PF12392">
    <property type="entry name" value="DUF3656"/>
    <property type="match status" value="1"/>
</dbReference>
<dbReference type="EC" id="3.4.-.-" evidence="2"/>
<dbReference type="Proteomes" id="UP000579281">
    <property type="component" value="Unassembled WGS sequence"/>
</dbReference>
<dbReference type="Pfam" id="PF01136">
    <property type="entry name" value="Peptidase_U32"/>
    <property type="match status" value="2"/>
</dbReference>
<keyword evidence="2" id="KW-0645">Protease</keyword>
<keyword evidence="3" id="KW-1185">Reference proteome</keyword>
<proteinExistence type="predicted"/>
<dbReference type="PROSITE" id="PS01276">
    <property type="entry name" value="PEPTIDASE_U32"/>
    <property type="match status" value="1"/>
</dbReference>
<evidence type="ECO:0000259" key="1">
    <source>
        <dbReference type="Pfam" id="PF12392"/>
    </source>
</evidence>
<accession>A0A841KY17</accession>
<dbReference type="GO" id="GO:0006508">
    <property type="term" value="P:proteolysis"/>
    <property type="evidence" value="ECO:0007669"/>
    <property type="project" value="UniProtKB-KW"/>
</dbReference>